<proteinExistence type="predicted"/>
<evidence type="ECO:0000256" key="1">
    <source>
        <dbReference type="SAM" id="MobiDB-lite"/>
    </source>
</evidence>
<dbReference type="AlphaFoldDB" id="A0A7S1V1X0"/>
<organism evidence="2">
    <name type="scientific">Grammatophora oceanica</name>
    <dbReference type="NCBI Taxonomy" id="210454"/>
    <lineage>
        <taxon>Eukaryota</taxon>
        <taxon>Sar</taxon>
        <taxon>Stramenopiles</taxon>
        <taxon>Ochrophyta</taxon>
        <taxon>Bacillariophyta</taxon>
        <taxon>Fragilariophyceae</taxon>
        <taxon>Fragilariophycidae</taxon>
        <taxon>Rhabdonematales</taxon>
        <taxon>Grammatophoraceae</taxon>
        <taxon>Grammatophora</taxon>
    </lineage>
</organism>
<feature type="region of interest" description="Disordered" evidence="1">
    <location>
        <begin position="1"/>
        <end position="39"/>
    </location>
</feature>
<evidence type="ECO:0000313" key="2">
    <source>
        <dbReference type="EMBL" id="CAD9285255.1"/>
    </source>
</evidence>
<dbReference type="EMBL" id="HBGK01027256">
    <property type="protein sequence ID" value="CAD9285255.1"/>
    <property type="molecule type" value="Transcribed_RNA"/>
</dbReference>
<protein>
    <submittedName>
        <fullName evidence="2">Uncharacterized protein</fullName>
    </submittedName>
</protein>
<gene>
    <name evidence="2" type="ORF">GOCE00092_LOCUS14089</name>
</gene>
<reference evidence="2" key="1">
    <citation type="submission" date="2021-01" db="EMBL/GenBank/DDBJ databases">
        <authorList>
            <person name="Corre E."/>
            <person name="Pelletier E."/>
            <person name="Niang G."/>
            <person name="Scheremetjew M."/>
            <person name="Finn R."/>
            <person name="Kale V."/>
            <person name="Holt S."/>
            <person name="Cochrane G."/>
            <person name="Meng A."/>
            <person name="Brown T."/>
            <person name="Cohen L."/>
        </authorList>
    </citation>
    <scope>NUCLEOTIDE SEQUENCE</scope>
    <source>
        <strain evidence="2">CCMP 410</strain>
    </source>
</reference>
<accession>A0A7S1V1X0</accession>
<sequence>MASHHRKSAGSSQRSLASVATVPHTNPGQKSKRKEDGAGIKDPRLLLDEENQHTATIFHLPFSKGKWRGGTSDGVASWCKLFQGTSFEGNLVAPTTMEPQQDEETSNESPISALTIPSMELRDIVDRNEEDRTGQQQQEEDTTTNNNTLLLSRSVRTKEIRPLQQFLTYRTLQIGRRYYLCKDSGPMGAFKAFEAIINQKKHNKEGKKSKKELLWELLMPLDSLFQFYEAFMKVNEAGGYATFSVAKATDKWFALQDIVMIGPPAMSLSDDGVEGEEIFPLQMHVSAMEQEDKGHRTGTHDNCTNNHHVVGANEDGDMFGTYEAKDITVTDVTLTKPVPWGDTSALPTPEKYGDEETNGMFFSVPVHSKGYVVDLDEGLVRKVDVTHVERVPCPLSGWIYQLSRPRKSGCCSISRVGTNVQPQLTKEVEWSSSQSPLVLLGGSVVIHEQHQGAASAMSYVRLLSSFFDEWNDAMEESDLMRVHVKETGKEHKAGLKGTHKIFQLDPVVKIAGEWYWLSSLKKARIIPRFALSEEKHRYLSMSITE</sequence>
<name>A0A7S1V1X0_9STRA</name>
<feature type="compositionally biased region" description="Basic and acidic residues" evidence="1">
    <location>
        <begin position="120"/>
        <end position="133"/>
    </location>
</feature>
<feature type="region of interest" description="Disordered" evidence="1">
    <location>
        <begin position="96"/>
        <end position="150"/>
    </location>
</feature>
<feature type="compositionally biased region" description="Polar residues" evidence="1">
    <location>
        <begin position="9"/>
        <end position="29"/>
    </location>
</feature>